<proteinExistence type="predicted"/>
<dbReference type="Pfam" id="PF17287">
    <property type="entry name" value="POTRA_3"/>
    <property type="match status" value="1"/>
</dbReference>
<reference evidence="7 8" key="1">
    <citation type="submission" date="2018-03" db="EMBL/GenBank/DDBJ databases">
        <title>Pantoea intestinalis SRCM103226 isolated form the mealworm.</title>
        <authorList>
            <person name="Jeong D.-Y."/>
            <person name="Kim J.W."/>
        </authorList>
    </citation>
    <scope>NUCLEOTIDE SEQUENCE [LARGE SCALE GENOMIC DNA]</scope>
    <source>
        <strain evidence="7 8">SRCM103226</strain>
    </source>
</reference>
<feature type="domain" description="ShlB POTRA" evidence="6">
    <location>
        <begin position="148"/>
        <end position="197"/>
    </location>
</feature>
<dbReference type="Pfam" id="PF08479">
    <property type="entry name" value="POTRA_2"/>
    <property type="match status" value="1"/>
</dbReference>
<dbReference type="Pfam" id="PF03865">
    <property type="entry name" value="ShlB"/>
    <property type="match status" value="1"/>
</dbReference>
<evidence type="ECO:0000259" key="6">
    <source>
        <dbReference type="Pfam" id="PF17287"/>
    </source>
</evidence>
<feature type="domain" description="Haemolysin activator HlyB C-terminal" evidence="4">
    <location>
        <begin position="202"/>
        <end position="513"/>
    </location>
</feature>
<evidence type="ECO:0000259" key="5">
    <source>
        <dbReference type="Pfam" id="PF08479"/>
    </source>
</evidence>
<dbReference type="InterPro" id="IPR035251">
    <property type="entry name" value="ShlB_POTRA"/>
</dbReference>
<organism evidence="7 8">
    <name type="scientific">Mixta intestinalis</name>
    <dbReference type="NCBI Taxonomy" id="1615494"/>
    <lineage>
        <taxon>Bacteria</taxon>
        <taxon>Pseudomonadati</taxon>
        <taxon>Pseudomonadota</taxon>
        <taxon>Gammaproteobacteria</taxon>
        <taxon>Enterobacterales</taxon>
        <taxon>Erwiniaceae</taxon>
        <taxon>Mixta</taxon>
    </lineage>
</organism>
<dbReference type="InterPro" id="IPR051544">
    <property type="entry name" value="TPS_OM_transporter"/>
</dbReference>
<keyword evidence="3" id="KW-0998">Cell outer membrane</keyword>
<dbReference type="Gene3D" id="2.40.160.50">
    <property type="entry name" value="membrane protein fhac: a member of the omp85/tpsb transporter family"/>
    <property type="match status" value="1"/>
</dbReference>
<keyword evidence="1" id="KW-0472">Membrane</keyword>
<dbReference type="RefSeq" id="WP_160620632.1">
    <property type="nucleotide sequence ID" value="NZ_CP028271.1"/>
</dbReference>
<keyword evidence="1" id="KW-1134">Transmembrane beta strand</keyword>
<dbReference type="PIRSF" id="PIRSF029745">
    <property type="entry name" value="FhaC"/>
    <property type="match status" value="1"/>
</dbReference>
<dbReference type="PANTHER" id="PTHR34597:SF3">
    <property type="entry name" value="OUTER MEMBRANE TRANSPORTER CDIB"/>
    <property type="match status" value="1"/>
</dbReference>
<dbReference type="KEGG" id="mint:C7M51_00827"/>
<protein>
    <submittedName>
        <fullName evidence="7">Hemolysin transporter protein ShlB</fullName>
    </submittedName>
</protein>
<dbReference type="GO" id="GO:0008320">
    <property type="term" value="F:protein transmembrane transporter activity"/>
    <property type="evidence" value="ECO:0007669"/>
    <property type="project" value="TreeGrafter"/>
</dbReference>
<evidence type="ECO:0000313" key="8">
    <source>
        <dbReference type="Proteomes" id="UP000464053"/>
    </source>
</evidence>
<dbReference type="EMBL" id="CP028271">
    <property type="protein sequence ID" value="QHM70551.1"/>
    <property type="molecule type" value="Genomic_DNA"/>
</dbReference>
<keyword evidence="8" id="KW-1185">Reference proteome</keyword>
<sequence>MKITHAIFCFLTTYACHFQAVAQPELNRIIKEQQNNDDAARKENNLVKKDVYSIINKKHNDIAEFPVEENCFLINEIVLEDNFLQRASLNQLKEMIVRRCMGMQGLEKTVSLIQDYFINAGYITTRIEIPEQDLSLNKLVLKVVPGKIDEIKIENNDIYQYILPFKKDDILNIRDIEQGLENLQRVPGVDVKIGITPGSRNGYSNVVIATNRYRSWNLRATYNNWGDKSTGRQLAGGVGYLYNLTKTNDIFYVSGTTSTTGNYKSISTYYSIPFGYWDYELFYSSSASRQGFSIADMDLSYRGENKYFSAKASRTLFRNSDKKITGTAELIRRKADYKLNDIALLLQKRDMGNVRFGLHYKQNSPGAALNGSLTYQRFLTWFGGTPTSDMKTGEVNEASHIVNLDLNYTRLLRYGSLDAYYNMKFGAQYAPNPLTLQDQFTIGSRWNVRGFENSSGLYGDKGFYLQNTINFMTSYKAIEPYIGIDYGQISSSAYTHNSGSSQKIMGAVAGIKGGTGALGYDVSLSTPLISPDELNIDKFTINFHVFYQL</sequence>
<keyword evidence="2" id="KW-0812">Transmembrane</keyword>
<evidence type="ECO:0000259" key="4">
    <source>
        <dbReference type="Pfam" id="PF03865"/>
    </source>
</evidence>
<dbReference type="InterPro" id="IPR027282">
    <property type="entry name" value="TPS"/>
</dbReference>
<evidence type="ECO:0000256" key="2">
    <source>
        <dbReference type="ARBA" id="ARBA00022692"/>
    </source>
</evidence>
<dbReference type="AlphaFoldDB" id="A0A6P1PWQ3"/>
<accession>A0A6P1PWQ3</accession>
<dbReference type="InterPro" id="IPR005565">
    <property type="entry name" value="Hemolysn_activator_HlyB_C"/>
</dbReference>
<dbReference type="PANTHER" id="PTHR34597">
    <property type="entry name" value="SLR1661 PROTEIN"/>
    <property type="match status" value="1"/>
</dbReference>
<dbReference type="PROSITE" id="PS51257">
    <property type="entry name" value="PROKAR_LIPOPROTEIN"/>
    <property type="match status" value="1"/>
</dbReference>
<gene>
    <name evidence="7" type="primary">shlB_1</name>
    <name evidence="7" type="ORF">C7M51_00827</name>
</gene>
<dbReference type="InterPro" id="IPR013686">
    <property type="entry name" value="Polypept-transport_assoc_ShlB"/>
</dbReference>
<evidence type="ECO:0000256" key="3">
    <source>
        <dbReference type="ARBA" id="ARBA00023237"/>
    </source>
</evidence>
<dbReference type="OrthoDB" id="290122at2"/>
<name>A0A6P1PWQ3_9GAMM</name>
<dbReference type="GO" id="GO:0098046">
    <property type="term" value="C:type V protein secretion system complex"/>
    <property type="evidence" value="ECO:0007669"/>
    <property type="project" value="TreeGrafter"/>
</dbReference>
<evidence type="ECO:0000313" key="7">
    <source>
        <dbReference type="EMBL" id="QHM70551.1"/>
    </source>
</evidence>
<dbReference type="Gene3D" id="3.10.20.310">
    <property type="entry name" value="membrane protein fhac"/>
    <property type="match status" value="1"/>
</dbReference>
<dbReference type="GO" id="GO:0046819">
    <property type="term" value="P:protein secretion by the type V secretion system"/>
    <property type="evidence" value="ECO:0007669"/>
    <property type="project" value="TreeGrafter"/>
</dbReference>
<dbReference type="Proteomes" id="UP000464053">
    <property type="component" value="Chromosome"/>
</dbReference>
<evidence type="ECO:0000256" key="1">
    <source>
        <dbReference type="ARBA" id="ARBA00022452"/>
    </source>
</evidence>
<feature type="domain" description="Polypeptide-transport-associated ShlB-type" evidence="5">
    <location>
        <begin position="72"/>
        <end position="146"/>
    </location>
</feature>